<reference evidence="1" key="1">
    <citation type="journal article" date="2020" name="Fungal Divers.">
        <title>Resolving the Mortierellaceae phylogeny through synthesis of multi-gene phylogenetics and phylogenomics.</title>
        <authorList>
            <person name="Vandepol N."/>
            <person name="Liber J."/>
            <person name="Desiro A."/>
            <person name="Na H."/>
            <person name="Kennedy M."/>
            <person name="Barry K."/>
            <person name="Grigoriev I.V."/>
            <person name="Miller A.N."/>
            <person name="O'Donnell K."/>
            <person name="Stajich J.E."/>
            <person name="Bonito G."/>
        </authorList>
    </citation>
    <scope>NUCLEOTIDE SEQUENCE</scope>
    <source>
        <strain evidence="1">KOD1015</strain>
    </source>
</reference>
<comment type="caution">
    <text evidence="1">The sequence shown here is derived from an EMBL/GenBank/DDBJ whole genome shotgun (WGS) entry which is preliminary data.</text>
</comment>
<dbReference type="EMBL" id="JAABOA010003518">
    <property type="protein sequence ID" value="KAF9578572.1"/>
    <property type="molecule type" value="Genomic_DNA"/>
</dbReference>
<keyword evidence="2" id="KW-1185">Reference proteome</keyword>
<sequence length="176" mass="19766">MAQNGCRDDPVVFLAKRYRAVLNHQVQVLAKTNPVAAQKADTIIPKVMAKIEGRFKVIDKTIFRTFKGTCVKPGQRPPSEFCGSAKSIACFAPWGHSNGLFDNVHSAVVEASRQSFKKQSEEIKTAMVNGLQAFCPQNCDDWIQPFQDIMLVWEQREHPHQYRTTPNCFELGQGGI</sequence>
<name>A0A9P6FN95_9FUNG</name>
<evidence type="ECO:0000313" key="1">
    <source>
        <dbReference type="EMBL" id="KAF9578572.1"/>
    </source>
</evidence>
<evidence type="ECO:0000313" key="2">
    <source>
        <dbReference type="Proteomes" id="UP000780801"/>
    </source>
</evidence>
<gene>
    <name evidence="1" type="ORF">BGW38_005561</name>
</gene>
<organism evidence="1 2">
    <name type="scientific">Lunasporangiospora selenospora</name>
    <dbReference type="NCBI Taxonomy" id="979761"/>
    <lineage>
        <taxon>Eukaryota</taxon>
        <taxon>Fungi</taxon>
        <taxon>Fungi incertae sedis</taxon>
        <taxon>Mucoromycota</taxon>
        <taxon>Mortierellomycotina</taxon>
        <taxon>Mortierellomycetes</taxon>
        <taxon>Mortierellales</taxon>
        <taxon>Mortierellaceae</taxon>
        <taxon>Lunasporangiospora</taxon>
    </lineage>
</organism>
<protein>
    <submittedName>
        <fullName evidence="1">Uncharacterized protein</fullName>
    </submittedName>
</protein>
<proteinExistence type="predicted"/>
<dbReference type="OrthoDB" id="2416288at2759"/>
<accession>A0A9P6FN95</accession>
<dbReference type="Proteomes" id="UP000780801">
    <property type="component" value="Unassembled WGS sequence"/>
</dbReference>
<dbReference type="AlphaFoldDB" id="A0A9P6FN95"/>